<gene>
    <name evidence="2" type="ORF">CSSPTR1EN2_LOCUS10073</name>
</gene>
<dbReference type="PANTHER" id="PTHR43625:SF40">
    <property type="entry name" value="ALDO-KETO REDUCTASE YAKC [NADP(+)]"/>
    <property type="match status" value="1"/>
</dbReference>
<dbReference type="InterPro" id="IPR050791">
    <property type="entry name" value="Aldo-Keto_reductase"/>
</dbReference>
<name>A0ABP0U0U7_9BRYO</name>
<dbReference type="Proteomes" id="UP001497512">
    <property type="component" value="Chromosome 17"/>
</dbReference>
<dbReference type="PANTHER" id="PTHR43625">
    <property type="entry name" value="AFLATOXIN B1 ALDEHYDE REDUCTASE"/>
    <property type="match status" value="1"/>
</dbReference>
<protein>
    <recommendedName>
        <fullName evidence="4">Aldo/keto reductase</fullName>
    </recommendedName>
</protein>
<evidence type="ECO:0000313" key="2">
    <source>
        <dbReference type="EMBL" id="CAK9209784.1"/>
    </source>
</evidence>
<keyword evidence="1" id="KW-0560">Oxidoreductase</keyword>
<keyword evidence="3" id="KW-1185">Reference proteome</keyword>
<dbReference type="SUPFAM" id="SSF51430">
    <property type="entry name" value="NAD(P)-linked oxidoreductase"/>
    <property type="match status" value="1"/>
</dbReference>
<evidence type="ECO:0000313" key="3">
    <source>
        <dbReference type="Proteomes" id="UP001497512"/>
    </source>
</evidence>
<dbReference type="EMBL" id="OZ019909">
    <property type="protein sequence ID" value="CAK9209784.1"/>
    <property type="molecule type" value="Genomic_DNA"/>
</dbReference>
<accession>A0ABP0U0U7</accession>
<evidence type="ECO:0000256" key="1">
    <source>
        <dbReference type="ARBA" id="ARBA00023002"/>
    </source>
</evidence>
<proteinExistence type="predicted"/>
<organism evidence="2 3">
    <name type="scientific">Sphagnum troendelagicum</name>
    <dbReference type="NCBI Taxonomy" id="128251"/>
    <lineage>
        <taxon>Eukaryota</taxon>
        <taxon>Viridiplantae</taxon>
        <taxon>Streptophyta</taxon>
        <taxon>Embryophyta</taxon>
        <taxon>Bryophyta</taxon>
        <taxon>Sphagnophytina</taxon>
        <taxon>Sphagnopsida</taxon>
        <taxon>Sphagnales</taxon>
        <taxon>Sphagnaceae</taxon>
        <taxon>Sphagnum</taxon>
    </lineage>
</organism>
<dbReference type="InterPro" id="IPR036812">
    <property type="entry name" value="NAD(P)_OxRdtase_dom_sf"/>
</dbReference>
<dbReference type="Gene3D" id="3.20.20.100">
    <property type="entry name" value="NADP-dependent oxidoreductase domain"/>
    <property type="match status" value="1"/>
</dbReference>
<sequence length="75" mass="8200">MHKGKDVVPTLGTTEKGNLKSNIGSVAVTLTEEEIEEIEAAVPADEVAGERYHERSMKLTRHHVVSPPFSSWKGS</sequence>
<reference evidence="2" key="1">
    <citation type="submission" date="2024-02" db="EMBL/GenBank/DDBJ databases">
        <authorList>
            <consortium name="ELIXIR-Norway"/>
            <consortium name="Elixir Norway"/>
        </authorList>
    </citation>
    <scope>NUCLEOTIDE SEQUENCE</scope>
</reference>
<evidence type="ECO:0008006" key="4">
    <source>
        <dbReference type="Google" id="ProtNLM"/>
    </source>
</evidence>